<dbReference type="InParanoid" id="A0A0D0A4F4"/>
<organism evidence="1 2">
    <name type="scientific">Suillus luteus UH-Slu-Lm8-n1</name>
    <dbReference type="NCBI Taxonomy" id="930992"/>
    <lineage>
        <taxon>Eukaryota</taxon>
        <taxon>Fungi</taxon>
        <taxon>Dikarya</taxon>
        <taxon>Basidiomycota</taxon>
        <taxon>Agaricomycotina</taxon>
        <taxon>Agaricomycetes</taxon>
        <taxon>Agaricomycetidae</taxon>
        <taxon>Boletales</taxon>
        <taxon>Suillineae</taxon>
        <taxon>Suillaceae</taxon>
        <taxon>Suillus</taxon>
    </lineage>
</organism>
<sequence>MFPSRPIKGAADELDKIPGFQAPRFRSQERLSFLPNNPSSSTELGAQLVAIDSL</sequence>
<protein>
    <submittedName>
        <fullName evidence="1">Uncharacterized protein</fullName>
    </submittedName>
</protein>
<evidence type="ECO:0000313" key="1">
    <source>
        <dbReference type="EMBL" id="KIK44955.1"/>
    </source>
</evidence>
<name>A0A0D0A4F4_9AGAM</name>
<keyword evidence="2" id="KW-1185">Reference proteome</keyword>
<evidence type="ECO:0000313" key="2">
    <source>
        <dbReference type="Proteomes" id="UP000054485"/>
    </source>
</evidence>
<reference evidence="1 2" key="1">
    <citation type="submission" date="2014-04" db="EMBL/GenBank/DDBJ databases">
        <authorList>
            <consortium name="DOE Joint Genome Institute"/>
            <person name="Kuo A."/>
            <person name="Ruytinx J."/>
            <person name="Rineau F."/>
            <person name="Colpaert J."/>
            <person name="Kohler A."/>
            <person name="Nagy L.G."/>
            <person name="Floudas D."/>
            <person name="Copeland A."/>
            <person name="Barry K.W."/>
            <person name="Cichocki N."/>
            <person name="Veneault-Fourrey C."/>
            <person name="LaButti K."/>
            <person name="Lindquist E.A."/>
            <person name="Lipzen A."/>
            <person name="Lundell T."/>
            <person name="Morin E."/>
            <person name="Murat C."/>
            <person name="Sun H."/>
            <person name="Tunlid A."/>
            <person name="Henrissat B."/>
            <person name="Grigoriev I.V."/>
            <person name="Hibbett D.S."/>
            <person name="Martin F."/>
            <person name="Nordberg H.P."/>
            <person name="Cantor M.N."/>
            <person name="Hua S.X."/>
        </authorList>
    </citation>
    <scope>NUCLEOTIDE SEQUENCE [LARGE SCALE GENOMIC DNA]</scope>
    <source>
        <strain evidence="1 2">UH-Slu-Lm8-n1</strain>
    </source>
</reference>
<reference evidence="2" key="2">
    <citation type="submission" date="2015-01" db="EMBL/GenBank/DDBJ databases">
        <title>Evolutionary Origins and Diversification of the Mycorrhizal Mutualists.</title>
        <authorList>
            <consortium name="DOE Joint Genome Institute"/>
            <consortium name="Mycorrhizal Genomics Consortium"/>
            <person name="Kohler A."/>
            <person name="Kuo A."/>
            <person name="Nagy L.G."/>
            <person name="Floudas D."/>
            <person name="Copeland A."/>
            <person name="Barry K.W."/>
            <person name="Cichocki N."/>
            <person name="Veneault-Fourrey C."/>
            <person name="LaButti K."/>
            <person name="Lindquist E.A."/>
            <person name="Lipzen A."/>
            <person name="Lundell T."/>
            <person name="Morin E."/>
            <person name="Murat C."/>
            <person name="Riley R."/>
            <person name="Ohm R."/>
            <person name="Sun H."/>
            <person name="Tunlid A."/>
            <person name="Henrissat B."/>
            <person name="Grigoriev I.V."/>
            <person name="Hibbett D.S."/>
            <person name="Martin F."/>
        </authorList>
    </citation>
    <scope>NUCLEOTIDE SEQUENCE [LARGE SCALE GENOMIC DNA]</scope>
    <source>
        <strain evidence="2">UH-Slu-Lm8-n1</strain>
    </source>
</reference>
<proteinExistence type="predicted"/>
<dbReference type="EMBL" id="KN835181">
    <property type="protein sequence ID" value="KIK44955.1"/>
    <property type="molecule type" value="Genomic_DNA"/>
</dbReference>
<dbReference type="HOGENOM" id="CLU_3051990_0_0_1"/>
<dbReference type="Proteomes" id="UP000054485">
    <property type="component" value="Unassembled WGS sequence"/>
</dbReference>
<gene>
    <name evidence="1" type="ORF">CY34DRAFT_802188</name>
</gene>
<accession>A0A0D0A4F4</accession>
<dbReference type="AlphaFoldDB" id="A0A0D0A4F4"/>